<dbReference type="GO" id="GO:0070124">
    <property type="term" value="P:mitochondrial translational initiation"/>
    <property type="evidence" value="ECO:0007669"/>
    <property type="project" value="TreeGrafter"/>
</dbReference>
<dbReference type="EMBL" id="ANPB02000002">
    <property type="protein sequence ID" value="KAF4488853.1"/>
    <property type="molecule type" value="Genomic_DNA"/>
</dbReference>
<dbReference type="PANTHER" id="PTHR28058:SF1">
    <property type="entry name" value="SMALL RIBOSOMAL SUBUNIT PROTEIN BS1M"/>
    <property type="match status" value="1"/>
</dbReference>
<accession>A0A7J6JGL7</accession>
<dbReference type="GO" id="GO:0005763">
    <property type="term" value="C:mitochondrial small ribosomal subunit"/>
    <property type="evidence" value="ECO:0007669"/>
    <property type="project" value="TreeGrafter"/>
</dbReference>
<dbReference type="GeneID" id="43617133"/>
<organism evidence="2 3">
    <name type="scientific">Colletotrichum fructicola (strain Nara gc5)</name>
    <name type="common">Anthracnose fungus</name>
    <name type="synonym">Colletotrichum gloeosporioides (strain Nara gc5)</name>
    <dbReference type="NCBI Taxonomy" id="1213859"/>
    <lineage>
        <taxon>Eukaryota</taxon>
        <taxon>Fungi</taxon>
        <taxon>Dikarya</taxon>
        <taxon>Ascomycota</taxon>
        <taxon>Pezizomycotina</taxon>
        <taxon>Sordariomycetes</taxon>
        <taxon>Hypocreomycetidae</taxon>
        <taxon>Glomerellales</taxon>
        <taxon>Glomerellaceae</taxon>
        <taxon>Colletotrichum</taxon>
        <taxon>Colletotrichum gloeosporioides species complex</taxon>
    </lineage>
</organism>
<dbReference type="InterPro" id="IPR016712">
    <property type="entry name" value="Rbsml_bS1m-like"/>
</dbReference>
<keyword evidence="3" id="KW-1185">Reference proteome</keyword>
<name>A0A7J6JGL7_COLFN</name>
<feature type="region of interest" description="Disordered" evidence="1">
    <location>
        <begin position="443"/>
        <end position="470"/>
    </location>
</feature>
<proteinExistence type="predicted"/>
<reference evidence="2 3" key="1">
    <citation type="submission" date="2012-08" db="EMBL/GenBank/DDBJ databases">
        <authorList>
            <person name="Gan P.H.P."/>
            <person name="Ikeda K."/>
            <person name="Irieda H."/>
            <person name="Narusaka M."/>
            <person name="O'Connell R.J."/>
            <person name="Narusaka Y."/>
            <person name="Takano Y."/>
            <person name="Kubo Y."/>
            <person name="Shirasu K."/>
        </authorList>
    </citation>
    <scope>NUCLEOTIDE SEQUENCE [LARGE SCALE GENOMIC DNA]</scope>
    <source>
        <strain evidence="2 3">Nara gc5</strain>
    </source>
</reference>
<evidence type="ECO:0000313" key="2">
    <source>
        <dbReference type="EMBL" id="KAF4488853.1"/>
    </source>
</evidence>
<dbReference type="AlphaFoldDB" id="A0A7J6JGL7"/>
<protein>
    <submittedName>
        <fullName evidence="2">Uncharacterized protein</fullName>
    </submittedName>
</protein>
<dbReference type="Proteomes" id="UP000011096">
    <property type="component" value="Unassembled WGS sequence"/>
</dbReference>
<dbReference type="Pfam" id="PF11709">
    <property type="entry name" value="Mit_ribos_Mrp51"/>
    <property type="match status" value="1"/>
</dbReference>
<dbReference type="GO" id="GO:0003735">
    <property type="term" value="F:structural constituent of ribosome"/>
    <property type="evidence" value="ECO:0007669"/>
    <property type="project" value="TreeGrafter"/>
</dbReference>
<dbReference type="OrthoDB" id="3913595at2759"/>
<gene>
    <name evidence="2" type="ORF">CGGC5_v004087</name>
</gene>
<dbReference type="RefSeq" id="XP_031887525.1">
    <property type="nucleotide sequence ID" value="XM_032033095.1"/>
</dbReference>
<sequence length="470" mass="51724">MSTRLTPGGALLRSSRMFTIPNPLPQPGGEAGAVARRLSPSATTDYPTHQAITTPESSRKLGDWGFKRSLPIQKTIKTSTPIVRVKQIDTIEGVTDYNSAADHAITLQKFQEMNLPVSLPTSNRVRLGTLNAAPKSVFEDEHDFTTLEDGAAEDNRWKFQGPWLAGLTEGEFDRYLRKSVRSKREEFRNYLREVLAEDINKDRRQAALDRGSEAPEPVTAKDITEDQVLQYQRKIRADRVLLFTHISKFLDLAPLQPPPTAKNFVDVTQNTRPSTWAEVGPPMSHPSAGISYLRTSAFAENHPVYGPQAEHTPVLARIIAPRQGTQHAKLGVAGFVTDVPLGDNAFNERSFRGNHKNRIAGITSFDPDVKGGAKAYVKPVSAWMSSVGRILIGLDAAEGESQSVLKEMTGKEQIYNDKDVSKIPVAEPRAPFAGLRGAAAAAPTPYFRTPQQPYKPEQTGSKETYGIDLS</sequence>
<evidence type="ECO:0000313" key="3">
    <source>
        <dbReference type="Proteomes" id="UP000011096"/>
    </source>
</evidence>
<comment type="caution">
    <text evidence="2">The sequence shown here is derived from an EMBL/GenBank/DDBJ whole genome shotgun (WGS) entry which is preliminary data.</text>
</comment>
<dbReference type="InParanoid" id="A0A7J6JGL7"/>
<dbReference type="PANTHER" id="PTHR28058">
    <property type="entry name" value="37S RIBOSOMAL PROTEIN MRP51, MITOCHONDRIAL"/>
    <property type="match status" value="1"/>
</dbReference>
<evidence type="ECO:0000256" key="1">
    <source>
        <dbReference type="SAM" id="MobiDB-lite"/>
    </source>
</evidence>
<reference evidence="2 3" key="2">
    <citation type="submission" date="2020-04" db="EMBL/GenBank/DDBJ databases">
        <title>Genome sequencing and assembly of multiple isolates from the Colletotrichum gloeosporioides species complex.</title>
        <authorList>
            <person name="Gan P."/>
            <person name="Shirasu K."/>
        </authorList>
    </citation>
    <scope>NUCLEOTIDE SEQUENCE [LARGE SCALE GENOMIC DNA]</scope>
    <source>
        <strain evidence="2 3">Nara gc5</strain>
    </source>
</reference>